<dbReference type="Pfam" id="PF14306">
    <property type="entry name" value="PUA_2"/>
    <property type="match status" value="1"/>
</dbReference>
<organism evidence="2 3">
    <name type="scientific">Peribacillus frigoritolerans</name>
    <dbReference type="NCBI Taxonomy" id="450367"/>
    <lineage>
        <taxon>Bacteria</taxon>
        <taxon>Bacillati</taxon>
        <taxon>Bacillota</taxon>
        <taxon>Bacilli</taxon>
        <taxon>Bacillales</taxon>
        <taxon>Bacillaceae</taxon>
        <taxon>Peribacillus</taxon>
    </lineage>
</organism>
<evidence type="ECO:0000313" key="2">
    <source>
        <dbReference type="EMBL" id="MBR8644049.1"/>
    </source>
</evidence>
<dbReference type="InterPro" id="IPR015947">
    <property type="entry name" value="PUA-like_sf"/>
</dbReference>
<comment type="caution">
    <text evidence="2">The sequence shown here is derived from an EMBL/GenBank/DDBJ whole genome shotgun (WGS) entry which is preliminary data.</text>
</comment>
<dbReference type="PANTHER" id="PTHR43509:SF1">
    <property type="entry name" value="SULFATE ADENYLYLTRANSFERASE"/>
    <property type="match status" value="1"/>
</dbReference>
<dbReference type="AlphaFoldDB" id="A0A941FHF4"/>
<evidence type="ECO:0000313" key="3">
    <source>
        <dbReference type="Proteomes" id="UP000680045"/>
    </source>
</evidence>
<sequence length="66" mass="7284">MPTAPIKGFFTKSDYETVVKDMRLSSGHVWSIPITLPLTEETAGSLTIGEEVTLTHDGEIYGVLRF</sequence>
<dbReference type="SUPFAM" id="SSF88697">
    <property type="entry name" value="PUA domain-like"/>
    <property type="match status" value="1"/>
</dbReference>
<gene>
    <name evidence="2" type="ORF">KEH51_03060</name>
</gene>
<name>A0A941FHF4_9BACI</name>
<dbReference type="Gene3D" id="3.10.400.10">
    <property type="entry name" value="Sulfate adenylyltransferase"/>
    <property type="match status" value="1"/>
</dbReference>
<reference evidence="2" key="1">
    <citation type="submission" date="2021-04" db="EMBL/GenBank/DDBJ databases">
        <title>Whole genome sequencing of Enterococci isolates from hospitalized patients.</title>
        <authorList>
            <person name="Ogoti B.M."/>
            <person name="Onyambu F.G."/>
        </authorList>
    </citation>
    <scope>NUCLEOTIDE SEQUENCE</scope>
    <source>
        <strain evidence="2">242</strain>
    </source>
</reference>
<protein>
    <recommendedName>
        <fullName evidence="1">ATP-sulfurylase PUA-like domain-containing protein</fullName>
    </recommendedName>
</protein>
<dbReference type="InterPro" id="IPR025980">
    <property type="entry name" value="ATP-Sase_PUA-like_dom"/>
</dbReference>
<accession>A0A941FHF4</accession>
<dbReference type="EMBL" id="JAGTPW010000003">
    <property type="protein sequence ID" value="MBR8644049.1"/>
    <property type="molecule type" value="Genomic_DNA"/>
</dbReference>
<proteinExistence type="predicted"/>
<dbReference type="PANTHER" id="PTHR43509">
    <property type="match status" value="1"/>
</dbReference>
<feature type="domain" description="ATP-sulfurylase PUA-like" evidence="1">
    <location>
        <begin position="4"/>
        <end position="65"/>
    </location>
</feature>
<dbReference type="Proteomes" id="UP000680045">
    <property type="component" value="Unassembled WGS sequence"/>
</dbReference>
<evidence type="ECO:0000259" key="1">
    <source>
        <dbReference type="Pfam" id="PF14306"/>
    </source>
</evidence>